<dbReference type="Gene3D" id="3.40.50.300">
    <property type="entry name" value="P-loop containing nucleotide triphosphate hydrolases"/>
    <property type="match status" value="1"/>
</dbReference>
<dbReference type="PANTHER" id="PTHR47691:SF3">
    <property type="entry name" value="HTH-TYPE TRANSCRIPTIONAL REGULATOR RV0890C-RELATED"/>
    <property type="match status" value="1"/>
</dbReference>
<dbReference type="PRINTS" id="PR00364">
    <property type="entry name" value="DISEASERSIST"/>
</dbReference>
<keyword evidence="2" id="KW-0808">Transferase</keyword>
<dbReference type="Gene3D" id="1.10.10.10">
    <property type="entry name" value="Winged helix-like DNA-binding domain superfamily/Winged helix DNA-binding domain"/>
    <property type="match status" value="1"/>
</dbReference>
<dbReference type="SUPFAM" id="SSF52540">
    <property type="entry name" value="P-loop containing nucleoside triphosphate hydrolases"/>
    <property type="match status" value="1"/>
</dbReference>
<dbReference type="GO" id="GO:0006355">
    <property type="term" value="P:regulation of DNA-templated transcription"/>
    <property type="evidence" value="ECO:0007669"/>
    <property type="project" value="InterPro"/>
</dbReference>
<sequence length="762" mass="82451">MTGALPASLTSFVGRDSVLTDIADLLATARLVTLYGPSGMGKTRLAEEAARRLRPAYGHGVALIDLTQLEQRDRLARFVAESLPRPLHDQSARPGREALLATLAELPEDERVLLVLDNCEDIVEDVAALCVDVLRAAPAVRILATSRIPLRVPGERWLRVPPLSMPSSEDDPDGEALQLLVERTREQMPDFAVTPTNRADLIRLCRTLDGIPLAIEMAAPWLRMVKAADLPQHLDLLGQAGSQVGRRESHRSLAAMVGATWKDCTPAQRAVWMRLWVLVGEWDLDAARAVGACEEVSAAGVLEVLEQLEFRSVVVADLTGGSPRFRMRETFRQEGRRAAEQAGLVDDVRRQHTQHFGYGVRETTQLYYTAGELDGMRWFGTHLPNIRAALTASCEVSGLAPIGLEMATGLGAYLAWWFHGSLNEGKTWLARTAALNEPGPGLAVALAQQGFFTTCQGDHAQARVLLTQAAEVPVADDDPQAPYVAAVLAGIEGAHRWLSGHADSVDMLLRAADRWEELGQRGPCYFVRNLAVFAGATYSADSAGMLRLANWLLTDTADAGYPAWNRSWALATAGLTELRHGDPPKAVELLRNGLQQQLAAGDKWGPGLVGLELAEALAVVGQQESAATVLHASLVLVERSGMRLAAMVPLAEGAARAARILGDQRADDVGADPEATLLAFVSLGDDNRGAPAVEAERGALSDREATVAELVAEGLTYREIAEKLFISTRTVESHSANIMSKLGLRNRAEVARWWHRRLASSP</sequence>
<evidence type="ECO:0000313" key="2">
    <source>
        <dbReference type="EMBL" id="REH32649.1"/>
    </source>
</evidence>
<dbReference type="SMART" id="SM00382">
    <property type="entry name" value="AAA"/>
    <property type="match status" value="1"/>
</dbReference>
<dbReference type="GO" id="GO:0003677">
    <property type="term" value="F:DNA binding"/>
    <property type="evidence" value="ECO:0007669"/>
    <property type="project" value="InterPro"/>
</dbReference>
<keyword evidence="3" id="KW-1185">Reference proteome</keyword>
<dbReference type="PROSITE" id="PS00622">
    <property type="entry name" value="HTH_LUXR_1"/>
    <property type="match status" value="1"/>
</dbReference>
<dbReference type="SUPFAM" id="SSF46894">
    <property type="entry name" value="C-terminal effector domain of the bipartite response regulators"/>
    <property type="match status" value="1"/>
</dbReference>
<dbReference type="GO" id="GO:0004674">
    <property type="term" value="F:protein serine/threonine kinase activity"/>
    <property type="evidence" value="ECO:0007669"/>
    <property type="project" value="UniProtKB-KW"/>
</dbReference>
<accession>A0A3E0GYN6</accession>
<comment type="caution">
    <text evidence="2">The sequence shown here is derived from an EMBL/GenBank/DDBJ whole genome shotgun (WGS) entry which is preliminary data.</text>
</comment>
<dbReference type="InterPro" id="IPR041664">
    <property type="entry name" value="AAA_16"/>
</dbReference>
<dbReference type="Proteomes" id="UP000256269">
    <property type="component" value="Unassembled WGS sequence"/>
</dbReference>
<dbReference type="InterPro" id="IPR000792">
    <property type="entry name" value="Tscrpt_reg_LuxR_C"/>
</dbReference>
<dbReference type="AlphaFoldDB" id="A0A3E0GYN6"/>
<dbReference type="EMBL" id="QUNO01000021">
    <property type="protein sequence ID" value="REH32649.1"/>
    <property type="molecule type" value="Genomic_DNA"/>
</dbReference>
<dbReference type="PANTHER" id="PTHR47691">
    <property type="entry name" value="REGULATOR-RELATED"/>
    <property type="match status" value="1"/>
</dbReference>
<keyword evidence="2" id="KW-0418">Kinase</keyword>
<evidence type="ECO:0000259" key="1">
    <source>
        <dbReference type="PROSITE" id="PS50043"/>
    </source>
</evidence>
<dbReference type="CDD" id="cd06170">
    <property type="entry name" value="LuxR_C_like"/>
    <property type="match status" value="1"/>
</dbReference>
<evidence type="ECO:0000313" key="3">
    <source>
        <dbReference type="Proteomes" id="UP000256269"/>
    </source>
</evidence>
<dbReference type="InterPro" id="IPR003593">
    <property type="entry name" value="AAA+_ATPase"/>
</dbReference>
<dbReference type="Pfam" id="PF13191">
    <property type="entry name" value="AAA_16"/>
    <property type="match status" value="1"/>
</dbReference>
<dbReference type="Pfam" id="PF00196">
    <property type="entry name" value="GerE"/>
    <property type="match status" value="1"/>
</dbReference>
<dbReference type="SMART" id="SM00421">
    <property type="entry name" value="HTH_LUXR"/>
    <property type="match status" value="1"/>
</dbReference>
<proteinExistence type="predicted"/>
<feature type="domain" description="HTH luxR-type" evidence="1">
    <location>
        <begin position="693"/>
        <end position="758"/>
    </location>
</feature>
<dbReference type="PROSITE" id="PS50043">
    <property type="entry name" value="HTH_LUXR_2"/>
    <property type="match status" value="1"/>
</dbReference>
<keyword evidence="2" id="KW-0723">Serine/threonine-protein kinase</keyword>
<dbReference type="InterPro" id="IPR027417">
    <property type="entry name" value="P-loop_NTPase"/>
</dbReference>
<organism evidence="2 3">
    <name type="scientific">Kutzneria buriramensis</name>
    <dbReference type="NCBI Taxonomy" id="1045776"/>
    <lineage>
        <taxon>Bacteria</taxon>
        <taxon>Bacillati</taxon>
        <taxon>Actinomycetota</taxon>
        <taxon>Actinomycetes</taxon>
        <taxon>Pseudonocardiales</taxon>
        <taxon>Pseudonocardiaceae</taxon>
        <taxon>Kutzneria</taxon>
    </lineage>
</organism>
<name>A0A3E0GYN6_9PSEU</name>
<gene>
    <name evidence="2" type="ORF">BCF44_121198</name>
</gene>
<dbReference type="PRINTS" id="PR00038">
    <property type="entry name" value="HTHLUXR"/>
</dbReference>
<dbReference type="InterPro" id="IPR016032">
    <property type="entry name" value="Sig_transdc_resp-reg_C-effctor"/>
</dbReference>
<dbReference type="InterPro" id="IPR036388">
    <property type="entry name" value="WH-like_DNA-bd_sf"/>
</dbReference>
<reference evidence="2 3" key="1">
    <citation type="submission" date="2018-08" db="EMBL/GenBank/DDBJ databases">
        <title>Genomic Encyclopedia of Archaeal and Bacterial Type Strains, Phase II (KMG-II): from individual species to whole genera.</title>
        <authorList>
            <person name="Goeker M."/>
        </authorList>
    </citation>
    <scope>NUCLEOTIDE SEQUENCE [LARGE SCALE GENOMIC DNA]</scope>
    <source>
        <strain evidence="2 3">DSM 45791</strain>
    </source>
</reference>
<protein>
    <submittedName>
        <fullName evidence="2">Non-specific serine/threonine protein kinase</fullName>
    </submittedName>
</protein>